<name>A0A8J6LD70_TENMO</name>
<comment type="pathway">
    <text evidence="3 13">Glycan biosynthesis; glycogen metabolism.</text>
</comment>
<keyword evidence="5 13" id="KW-1003">Cell membrane</keyword>
<keyword evidence="7 13" id="KW-0321">Glycogen metabolism</keyword>
<evidence type="ECO:0000256" key="13">
    <source>
        <dbReference type="RuleBase" id="RU364123"/>
    </source>
</evidence>
<reference evidence="17" key="1">
    <citation type="journal article" date="2020" name="J Insects Food Feed">
        <title>The yellow mealworm (Tenebrio molitor) genome: a resource for the emerging insects as food and feed industry.</title>
        <authorList>
            <person name="Eriksson T."/>
            <person name="Andere A."/>
            <person name="Kelstrup H."/>
            <person name="Emery V."/>
            <person name="Picard C."/>
        </authorList>
    </citation>
    <scope>NUCLEOTIDE SEQUENCE</scope>
    <source>
        <strain evidence="17">Stoneville</strain>
        <tissue evidence="17">Whole head</tissue>
    </source>
</reference>
<dbReference type="InterPro" id="IPR045583">
    <property type="entry name" value="KPBA/B_C"/>
</dbReference>
<evidence type="ECO:0000313" key="17">
    <source>
        <dbReference type="EMBL" id="KAH0818079.1"/>
    </source>
</evidence>
<accession>A0A8J6LD70</accession>
<dbReference type="GO" id="GO:0005964">
    <property type="term" value="C:phosphorylase kinase complex"/>
    <property type="evidence" value="ECO:0007669"/>
    <property type="project" value="TreeGrafter"/>
</dbReference>
<evidence type="ECO:0000256" key="6">
    <source>
        <dbReference type="ARBA" id="ARBA00022553"/>
    </source>
</evidence>
<dbReference type="UniPathway" id="UPA00163"/>
<dbReference type="FunFam" id="1.50.10.10:FF:000004">
    <property type="entry name" value="Phosphorylase b kinase regulatory subunit"/>
    <property type="match status" value="1"/>
</dbReference>
<dbReference type="PANTHER" id="PTHR10749:SF7">
    <property type="entry name" value="PHOSPHORYLASE B KINASE REGULATORY SUBUNIT ALPHA-RELATED"/>
    <property type="match status" value="1"/>
</dbReference>
<keyword evidence="12 13" id="KW-0636">Prenylation</keyword>
<dbReference type="InterPro" id="IPR011613">
    <property type="entry name" value="GH15-like"/>
</dbReference>
<proteinExistence type="inferred from homology"/>
<comment type="subcellular location">
    <subcellularLocation>
        <location evidence="2 13">Cell membrane</location>
        <topology evidence="2 13">Lipid-anchor</topology>
        <orientation evidence="2 13">Cytoplasmic side</orientation>
    </subcellularLocation>
</comment>
<dbReference type="InterPro" id="IPR008734">
    <property type="entry name" value="PHK_A/B_su"/>
</dbReference>
<dbReference type="InterPro" id="IPR008928">
    <property type="entry name" value="6-hairpin_glycosidase_sf"/>
</dbReference>
<keyword evidence="6" id="KW-0597">Phosphoprotein</keyword>
<dbReference type="GO" id="GO:0005516">
    <property type="term" value="F:calmodulin binding"/>
    <property type="evidence" value="ECO:0007669"/>
    <property type="project" value="UniProtKB-KW"/>
</dbReference>
<dbReference type="GO" id="GO:0005886">
    <property type="term" value="C:plasma membrane"/>
    <property type="evidence" value="ECO:0007669"/>
    <property type="project" value="UniProtKB-SubCell"/>
</dbReference>
<evidence type="ECO:0000256" key="3">
    <source>
        <dbReference type="ARBA" id="ARBA00005131"/>
    </source>
</evidence>
<evidence type="ECO:0000256" key="8">
    <source>
        <dbReference type="ARBA" id="ARBA00022860"/>
    </source>
</evidence>
<sequence>MRSRSNSGVRLDYYQRLVHRIIMSNQNPVTGLFPASTENSHAWIRDNVYCIFAVWGLSMSYKKMADQDEDRAKTYELEQSCVKLMRGLLMAMMQQKDKVERFKQTQNPLDSLHAKYASQTGQIVVGDNEWGHLQIDAISLYLLILAQMTASGLQIVFNLDEVAFIQNLVFYIECAYCTPDYGIWERGDKTNHGLPELNASSIGMAKAALEAMNELDLFGARGGPYSIIHVLADEAQKCQAVLQSMLPRESSSKEIDSGLLSVVSFPAFAVDDPGLLQYTRDQIIEKLQGRYGCKRFLRDGYKTPKEDPRRLYYEPWELRMFANIECEWPLFFCYMIIDNCFRGNKQGAAEYTQQLEDIMVRTEDGLRLVPELYSVPAECVAAEYKEPGTQQRVALGHCPFLWAQSLYIVGKLLQEGFLAPGELDPLNRRLCSEKKPDVVVQVVILAEDNEIRDKLAEHDIVVQTITEVAPIEVQPARVLSHLYTYLGRNKKLGLSGRKSRDVGILSTSKLYSLGDKIFAFTPQFTDMSHNYIASDYELMIDICKSEINFLKSSWQNMLGRPLVTIACRKLHLDMNVDMEEYYTSYDMALLADKLVTHFAFLTMNWRNMLGRPTITLVAAKSYLDEGKIPLAMITTMKKLKSGYINGTRVTLGNLNDFLSTSCITNLSFLGCHEDGLPDRLNPQVQQYLEDHLVKSLSSKSSLLVHSSARTKSRTLRRRMSVKGAIKKTRSINVDCKLGLSHANHVKLNSGDIFMRPILLKHVVTGESIPALTRDSVDDRCPDETSQKSRWLKTFTAETLGMEGNATIERRGSMFITNWQDAVDHSAPQEHLRSPSPEAPKADQSKPPKKLLPSASVTRHKNNSEAQYADTEVDELFAMLRESESLDEQGDILQYLVDSKGLDFHTGMLDFGKPITVRDLLKGLYEKACQQKMWGLVRHTAGMLGKRVEDLAKAVTDLLVRQKQITVGMPPNNEHTITAPLPESELRLLIHEAYGEDDSTAMLTQELLVYLAMFIRTEPQLFMEMLRLRVGLIIQVMATELSRTLICDGDEASEHLLNLSPFEMKNLLHHIISGKEFAISSGKSDRCQKLFDNCCQKKIRKVATFFDISMVSVGRGNFSIVSNKSSRISKKSHISLGQESGDDLIEADRQGQWLRRRRLDGALNRVPRDFYPRVWHVLERCQGIDIAGKVLPQSLTQEMTSGELKFALAVETVLNTIPQPEYRQLIVEALMVLTLVAEYNVTPTLGGIIQVEHLVHIANELFLDDQMKCDGDATLCCAKPKELRETSKMGGLLCGGAAYICQHFYDSAPSGCYGTMTYMTRAVAVTLDCLPKQGEVDCTIS</sequence>
<dbReference type="Pfam" id="PF00723">
    <property type="entry name" value="Glyco_hydro_15"/>
    <property type="match status" value="1"/>
</dbReference>
<comment type="caution">
    <text evidence="17">The sequence shown here is derived from an EMBL/GenBank/DDBJ whole genome shotgun (WGS) entry which is preliminary data.</text>
</comment>
<dbReference type="EMBL" id="JABDTM020018375">
    <property type="protein sequence ID" value="KAH0818079.1"/>
    <property type="molecule type" value="Genomic_DNA"/>
</dbReference>
<keyword evidence="11 13" id="KW-0449">Lipoprotein</keyword>
<evidence type="ECO:0000256" key="12">
    <source>
        <dbReference type="ARBA" id="ARBA00023289"/>
    </source>
</evidence>
<comment type="similarity">
    <text evidence="4 13">Belongs to the phosphorylase b kinase regulatory chain family.</text>
</comment>
<organism evidence="17 18">
    <name type="scientific">Tenebrio molitor</name>
    <name type="common">Yellow mealworm beetle</name>
    <dbReference type="NCBI Taxonomy" id="7067"/>
    <lineage>
        <taxon>Eukaryota</taxon>
        <taxon>Metazoa</taxon>
        <taxon>Ecdysozoa</taxon>
        <taxon>Arthropoda</taxon>
        <taxon>Hexapoda</taxon>
        <taxon>Insecta</taxon>
        <taxon>Pterygota</taxon>
        <taxon>Neoptera</taxon>
        <taxon>Endopterygota</taxon>
        <taxon>Coleoptera</taxon>
        <taxon>Polyphaga</taxon>
        <taxon>Cucujiformia</taxon>
        <taxon>Tenebrionidae</taxon>
        <taxon>Tenebrio</taxon>
    </lineage>
</organism>
<evidence type="ECO:0000259" key="16">
    <source>
        <dbReference type="Pfam" id="PF19292"/>
    </source>
</evidence>
<dbReference type="SUPFAM" id="SSF48208">
    <property type="entry name" value="Six-hairpin glycosidases"/>
    <property type="match status" value="1"/>
</dbReference>
<dbReference type="PANTHER" id="PTHR10749">
    <property type="entry name" value="PHOSPHORYLASE B KINASE REGULATORY SUBUNIT"/>
    <property type="match status" value="1"/>
</dbReference>
<keyword evidence="10 13" id="KW-0119">Carbohydrate metabolism</keyword>
<comment type="function">
    <text evidence="1">Phosphorylase b kinase catalyzes the phosphorylation of serine in certain substrates, including troponin I. The alpha chain may bind calmodulin.</text>
</comment>
<gene>
    <name evidence="17" type="ORF">GEV33_004713</name>
</gene>
<feature type="region of interest" description="Disordered" evidence="14">
    <location>
        <begin position="824"/>
        <end position="867"/>
    </location>
</feature>
<evidence type="ECO:0000313" key="18">
    <source>
        <dbReference type="Proteomes" id="UP000719412"/>
    </source>
</evidence>
<protein>
    <recommendedName>
        <fullName evidence="13">Phosphorylase b kinase regulatory subunit</fullName>
    </recommendedName>
</protein>
<evidence type="ECO:0000256" key="1">
    <source>
        <dbReference type="ARBA" id="ARBA00002837"/>
    </source>
</evidence>
<evidence type="ECO:0000256" key="14">
    <source>
        <dbReference type="SAM" id="MobiDB-lite"/>
    </source>
</evidence>
<dbReference type="Gene3D" id="1.50.10.10">
    <property type="match status" value="1"/>
</dbReference>
<evidence type="ECO:0000256" key="9">
    <source>
        <dbReference type="ARBA" id="ARBA00023136"/>
    </source>
</evidence>
<evidence type="ECO:0000256" key="7">
    <source>
        <dbReference type="ARBA" id="ARBA00022600"/>
    </source>
</evidence>
<keyword evidence="18" id="KW-1185">Reference proteome</keyword>
<dbReference type="Proteomes" id="UP000719412">
    <property type="component" value="Unassembled WGS sequence"/>
</dbReference>
<evidence type="ECO:0000256" key="10">
    <source>
        <dbReference type="ARBA" id="ARBA00023277"/>
    </source>
</evidence>
<dbReference type="InterPro" id="IPR012341">
    <property type="entry name" value="6hp_glycosidase-like_sf"/>
</dbReference>
<dbReference type="Pfam" id="PF19292">
    <property type="entry name" value="KPBB_C"/>
    <property type="match status" value="1"/>
</dbReference>
<feature type="domain" description="Phosphorylase b kinase regulatory subunit alpha/beta C-terminal" evidence="16">
    <location>
        <begin position="1132"/>
        <end position="1258"/>
    </location>
</feature>
<evidence type="ECO:0000256" key="5">
    <source>
        <dbReference type="ARBA" id="ARBA00022475"/>
    </source>
</evidence>
<dbReference type="GO" id="GO:0005977">
    <property type="term" value="P:glycogen metabolic process"/>
    <property type="evidence" value="ECO:0007669"/>
    <property type="project" value="UniProtKB-UniPathway"/>
</dbReference>
<evidence type="ECO:0000259" key="15">
    <source>
        <dbReference type="Pfam" id="PF00723"/>
    </source>
</evidence>
<keyword evidence="9 13" id="KW-0472">Membrane</keyword>
<evidence type="ECO:0000256" key="11">
    <source>
        <dbReference type="ARBA" id="ARBA00023288"/>
    </source>
</evidence>
<feature type="domain" description="GH15-like" evidence="15">
    <location>
        <begin position="8"/>
        <end position="1030"/>
    </location>
</feature>
<evidence type="ECO:0000256" key="4">
    <source>
        <dbReference type="ARBA" id="ARBA00007128"/>
    </source>
</evidence>
<evidence type="ECO:0000256" key="2">
    <source>
        <dbReference type="ARBA" id="ARBA00004342"/>
    </source>
</evidence>
<keyword evidence="8 13" id="KW-0112">Calmodulin-binding</keyword>
<reference evidence="17" key="2">
    <citation type="submission" date="2021-08" db="EMBL/GenBank/DDBJ databases">
        <authorList>
            <person name="Eriksson T."/>
        </authorList>
    </citation>
    <scope>NUCLEOTIDE SEQUENCE</scope>
    <source>
        <strain evidence="17">Stoneville</strain>
        <tissue evidence="17">Whole head</tissue>
    </source>
</reference>